<sequence length="93" mass="11083">MAILVDMLNILVYLPFLKADEEDIESVLKQLKKHEWFREYLIDERYRKLIVHDKDVRQLIGKFNANRLASGSYHVKCQMKLHRVLESKLRNAG</sequence>
<gene>
    <name evidence="1" type="ORF">J2S02_002082</name>
</gene>
<keyword evidence="2" id="KW-1185">Reference proteome</keyword>
<dbReference type="EMBL" id="JAUSTZ010000003">
    <property type="protein sequence ID" value="MDQ0225738.1"/>
    <property type="molecule type" value="Genomic_DNA"/>
</dbReference>
<dbReference type="Proteomes" id="UP001232245">
    <property type="component" value="Unassembled WGS sequence"/>
</dbReference>
<protein>
    <submittedName>
        <fullName evidence="1">Uncharacterized protein</fullName>
    </submittedName>
</protein>
<comment type="caution">
    <text evidence="1">The sequence shown here is derived from an EMBL/GenBank/DDBJ whole genome shotgun (WGS) entry which is preliminary data.</text>
</comment>
<reference evidence="1 2" key="1">
    <citation type="submission" date="2023-07" db="EMBL/GenBank/DDBJ databases">
        <title>Genomic Encyclopedia of Type Strains, Phase IV (KMG-IV): sequencing the most valuable type-strain genomes for metagenomic binning, comparative biology and taxonomic classification.</title>
        <authorList>
            <person name="Goeker M."/>
        </authorList>
    </citation>
    <scope>NUCLEOTIDE SEQUENCE [LARGE SCALE GENOMIC DNA]</scope>
    <source>
        <strain evidence="1 2">DSM 17723</strain>
    </source>
</reference>
<proteinExistence type="predicted"/>
<evidence type="ECO:0000313" key="2">
    <source>
        <dbReference type="Proteomes" id="UP001232245"/>
    </source>
</evidence>
<evidence type="ECO:0000313" key="1">
    <source>
        <dbReference type="EMBL" id="MDQ0225738.1"/>
    </source>
</evidence>
<dbReference type="RefSeq" id="WP_174881256.1">
    <property type="nucleotide sequence ID" value="NZ_CADEPK010000334.1"/>
</dbReference>
<name>A0ABT9Z2D9_9BACI</name>
<organism evidence="1 2">
    <name type="scientific">Metabacillus niabensis</name>
    <dbReference type="NCBI Taxonomy" id="324854"/>
    <lineage>
        <taxon>Bacteria</taxon>
        <taxon>Bacillati</taxon>
        <taxon>Bacillota</taxon>
        <taxon>Bacilli</taxon>
        <taxon>Bacillales</taxon>
        <taxon>Bacillaceae</taxon>
        <taxon>Metabacillus</taxon>
    </lineage>
</organism>
<accession>A0ABT9Z2D9</accession>